<dbReference type="Pfam" id="PF00106">
    <property type="entry name" value="adh_short"/>
    <property type="match status" value="1"/>
</dbReference>
<dbReference type="AlphaFoldDB" id="A0A8T2QP95"/>
<dbReference type="GO" id="GO:0005737">
    <property type="term" value="C:cytoplasm"/>
    <property type="evidence" value="ECO:0007669"/>
    <property type="project" value="TreeGrafter"/>
</dbReference>
<dbReference type="CDD" id="cd05325">
    <property type="entry name" value="carb_red_sniffer_like_SDR_c"/>
    <property type="match status" value="1"/>
</dbReference>
<dbReference type="GO" id="GO:0016491">
    <property type="term" value="F:oxidoreductase activity"/>
    <property type="evidence" value="ECO:0007669"/>
    <property type="project" value="TreeGrafter"/>
</dbReference>
<dbReference type="PANTHER" id="PTHR43544">
    <property type="entry name" value="SHORT-CHAIN DEHYDROGENASE/REDUCTASE"/>
    <property type="match status" value="1"/>
</dbReference>
<feature type="compositionally biased region" description="Polar residues" evidence="1">
    <location>
        <begin position="69"/>
        <end position="79"/>
    </location>
</feature>
<dbReference type="EMBL" id="CM035438">
    <property type="protein sequence ID" value="KAH7285131.1"/>
    <property type="molecule type" value="Genomic_DNA"/>
</dbReference>
<dbReference type="OMA" id="EHYTKAG"/>
<dbReference type="SUPFAM" id="SSF51735">
    <property type="entry name" value="NAD(P)-binding Rossmann-fold domains"/>
    <property type="match status" value="1"/>
</dbReference>
<name>A0A8T2QP95_CERRI</name>
<dbReference type="OrthoDB" id="5296at2759"/>
<dbReference type="PANTHER" id="PTHR43544:SF12">
    <property type="entry name" value="NAD(P)-BINDING ROSSMANN-FOLD SUPERFAMILY PROTEIN"/>
    <property type="match status" value="1"/>
</dbReference>
<dbReference type="PRINTS" id="PR00081">
    <property type="entry name" value="GDHRDH"/>
</dbReference>
<evidence type="ECO:0000256" key="1">
    <source>
        <dbReference type="SAM" id="MobiDB-lite"/>
    </source>
</evidence>
<proteinExistence type="predicted"/>
<protein>
    <submittedName>
        <fullName evidence="2">Uncharacterized protein</fullName>
    </submittedName>
</protein>
<accession>A0A8T2QP95</accession>
<evidence type="ECO:0000313" key="3">
    <source>
        <dbReference type="Proteomes" id="UP000825935"/>
    </source>
</evidence>
<dbReference type="Proteomes" id="UP000825935">
    <property type="component" value="Chromosome 33"/>
</dbReference>
<dbReference type="InterPro" id="IPR002347">
    <property type="entry name" value="SDR_fam"/>
</dbReference>
<reference evidence="2" key="1">
    <citation type="submission" date="2021-08" db="EMBL/GenBank/DDBJ databases">
        <title>WGS assembly of Ceratopteris richardii.</title>
        <authorList>
            <person name="Marchant D.B."/>
            <person name="Chen G."/>
            <person name="Jenkins J."/>
            <person name="Shu S."/>
            <person name="Leebens-Mack J."/>
            <person name="Grimwood J."/>
            <person name="Schmutz J."/>
            <person name="Soltis P."/>
            <person name="Soltis D."/>
            <person name="Chen Z.-H."/>
        </authorList>
    </citation>
    <scope>NUCLEOTIDE SEQUENCE</scope>
    <source>
        <strain evidence="2">Whitten #5841</strain>
        <tissue evidence="2">Leaf</tissue>
    </source>
</reference>
<keyword evidence="3" id="KW-1185">Reference proteome</keyword>
<dbReference type="Gene3D" id="3.40.50.720">
    <property type="entry name" value="NAD(P)-binding Rossmann-like Domain"/>
    <property type="match status" value="1"/>
</dbReference>
<dbReference type="InterPro" id="IPR051468">
    <property type="entry name" value="Fungal_SecMetab_SDRs"/>
</dbReference>
<dbReference type="InterPro" id="IPR036291">
    <property type="entry name" value="NAD(P)-bd_dom_sf"/>
</dbReference>
<evidence type="ECO:0000313" key="2">
    <source>
        <dbReference type="EMBL" id="KAH7285131.1"/>
    </source>
</evidence>
<sequence>MGSSTALPGVMNLHWSRCGYKSYHFLSTKGVAVTCSCDLRITMVDKCTLRTLKNCPLRGIIKPFAMASSDGNTPSTTTEPPKITLPPIEEEDPDPIIPPPVDYPIPIELPSHRIEKPVTMIVGASRGLGLEFTRQILAKHTEGPVIATCRNPDTADGLSALEDEYPSRLIVRKLDVTDEHSIKVVAREIYDNYGRLDLYINTVGVLHIPDVLTPERNIDKFNKDQAMLSFRINAVGPATVAKHLLPLLKFGQGEGTGRGGAVLVHLSAKIGSIYDNRLGGWYSFRASKAGLNQLTRTIGVECLRLKLPVITVLLHPGTVDTDHSKPYSRNVSPEHLFTPASSVEKLLDIIDSLKPEDCAKFLNYDRQELPW</sequence>
<comment type="caution">
    <text evidence="2">The sequence shown here is derived from an EMBL/GenBank/DDBJ whole genome shotgun (WGS) entry which is preliminary data.</text>
</comment>
<gene>
    <name evidence="2" type="ORF">KP509_33G015000</name>
</gene>
<organism evidence="2 3">
    <name type="scientific">Ceratopteris richardii</name>
    <name type="common">Triangle waterfern</name>
    <dbReference type="NCBI Taxonomy" id="49495"/>
    <lineage>
        <taxon>Eukaryota</taxon>
        <taxon>Viridiplantae</taxon>
        <taxon>Streptophyta</taxon>
        <taxon>Embryophyta</taxon>
        <taxon>Tracheophyta</taxon>
        <taxon>Polypodiopsida</taxon>
        <taxon>Polypodiidae</taxon>
        <taxon>Polypodiales</taxon>
        <taxon>Pteridineae</taxon>
        <taxon>Pteridaceae</taxon>
        <taxon>Parkerioideae</taxon>
        <taxon>Ceratopteris</taxon>
    </lineage>
</organism>
<feature type="region of interest" description="Disordered" evidence="1">
    <location>
        <begin position="66"/>
        <end position="95"/>
    </location>
</feature>